<reference evidence="2" key="1">
    <citation type="submission" date="2016-11" db="UniProtKB">
        <authorList>
            <consortium name="WormBaseParasite"/>
        </authorList>
    </citation>
    <scope>IDENTIFICATION</scope>
</reference>
<name>A0A1I7Y0Y7_9BILA</name>
<accession>A0A1I7Y0Y7</accession>
<evidence type="ECO:0000313" key="1">
    <source>
        <dbReference type="Proteomes" id="UP000095287"/>
    </source>
</evidence>
<proteinExistence type="predicted"/>
<sequence>MRNKEHPEGPEIIGTFTRLSRSSYQLIFNESTLEVPAKTLLLRTTSFIMRKTTSFIMHVLTFLTSGTASFLKEDTYLRHKFELF</sequence>
<dbReference type="AlphaFoldDB" id="A0A1I7Y0Y7"/>
<dbReference type="WBParaSite" id="L893_g11627.t1">
    <property type="protein sequence ID" value="L893_g11627.t1"/>
    <property type="gene ID" value="L893_g11627"/>
</dbReference>
<protein>
    <submittedName>
        <fullName evidence="2">Uncharacterized protein</fullName>
    </submittedName>
</protein>
<organism evidence="1 2">
    <name type="scientific">Steinernema glaseri</name>
    <dbReference type="NCBI Taxonomy" id="37863"/>
    <lineage>
        <taxon>Eukaryota</taxon>
        <taxon>Metazoa</taxon>
        <taxon>Ecdysozoa</taxon>
        <taxon>Nematoda</taxon>
        <taxon>Chromadorea</taxon>
        <taxon>Rhabditida</taxon>
        <taxon>Tylenchina</taxon>
        <taxon>Panagrolaimomorpha</taxon>
        <taxon>Strongyloidoidea</taxon>
        <taxon>Steinernematidae</taxon>
        <taxon>Steinernema</taxon>
    </lineage>
</organism>
<keyword evidence="1" id="KW-1185">Reference proteome</keyword>
<dbReference type="Proteomes" id="UP000095287">
    <property type="component" value="Unplaced"/>
</dbReference>
<evidence type="ECO:0000313" key="2">
    <source>
        <dbReference type="WBParaSite" id="L893_g11627.t1"/>
    </source>
</evidence>